<dbReference type="EMBL" id="JAEHJZ010000004">
    <property type="protein sequence ID" value="MBJ7879560.1"/>
    <property type="molecule type" value="Genomic_DNA"/>
</dbReference>
<dbReference type="SUPFAM" id="SSF82866">
    <property type="entry name" value="Multidrug efflux transporter AcrB transmembrane domain"/>
    <property type="match status" value="2"/>
</dbReference>
<comment type="subcellular location">
    <subcellularLocation>
        <location evidence="1">Cell membrane</location>
        <topology evidence="1">Multi-pass membrane protein</topology>
    </subcellularLocation>
</comment>
<evidence type="ECO:0000313" key="9">
    <source>
        <dbReference type="Proteomes" id="UP000662373"/>
    </source>
</evidence>
<dbReference type="AlphaFoldDB" id="A0A934KP44"/>
<dbReference type="PANTHER" id="PTHR33406">
    <property type="entry name" value="MEMBRANE PROTEIN MJ1562-RELATED"/>
    <property type="match status" value="1"/>
</dbReference>
<feature type="transmembrane region" description="Helical" evidence="6">
    <location>
        <begin position="710"/>
        <end position="728"/>
    </location>
</feature>
<evidence type="ECO:0000256" key="3">
    <source>
        <dbReference type="ARBA" id="ARBA00022692"/>
    </source>
</evidence>
<feature type="transmembrane region" description="Helical" evidence="6">
    <location>
        <begin position="387"/>
        <end position="406"/>
    </location>
</feature>
<dbReference type="InterPro" id="IPR050545">
    <property type="entry name" value="Mycobact_MmpL"/>
</dbReference>
<keyword evidence="9" id="KW-1185">Reference proteome</keyword>
<accession>A0A934KP44</accession>
<keyword evidence="4 6" id="KW-1133">Transmembrane helix</keyword>
<evidence type="ECO:0000256" key="5">
    <source>
        <dbReference type="ARBA" id="ARBA00023136"/>
    </source>
</evidence>
<dbReference type="InterPro" id="IPR004869">
    <property type="entry name" value="MMPL_dom"/>
</dbReference>
<sequence length="808" mass="90102">MAKLFYKLYNSIQRRKSVFVVGLCVVFGMLVWMASTLKFDEDISKLIPSNSENEQLQKVLKTVQFADKIIVNIEREDNGSTEDLTDYATQFLDSLSERSSNYVKDIQGKIEDETIFETLDFVYTNAPLFLREADYNLLANKLHPDSIAKITESNYKTLISPSGIVAKKTIVKDPLGISLMGIKHLEQLGISDAFTLKDGFLVSKDEQHILLFITPEYPSSNTNENGIFSAQLYQLQEELNSGYSSKVKSSYYGGTLIAVANAQQIKSDIQLTVSIAMVLLMAVFILFYKKLTIPIILFVPTIFGGLLAITTLSVIRTEISAISLGIGAVLLGVTLDYSLHILTHIRNNETVKELFDGVSKPILMSSLTTALAFLCLLFVDSRALQDLGIFAAISVIGASIFALIFIPQAYKGSLKGDSKSTILDRMASYDFHKNKLVIGGIGALLLLSAFTYHRVDFNKDISNLNFQPERIKSAEAELDKLINISSKSLYVVAFGTDEQLVLETNDSIFRTLQKLEQQQELISYNSVGALAASDKTQQEHIVTWNHFWTQELKKQTQAELIKNGTTFGFKHSTFQEFYELLDHDFQPLTIEAYTDINVIPIDDFIAKDGNFMTVSSVVNVENNKIQEVKDAFKNSKNTLVIDRQAINETLLGHLKNDFNKLLGYCLIAVALLLLLFYRNLKLTLVTVIPITITWLVTIGIMGLFHLEFNIFNIIISTFIFGLGVDYSIFMTNGMKSGVASMTTHKTSIILSVLTTILGVGVLIFAKHPALHSLASISIIGILSAMFITFTIQPLLYKFLILKPKNGND</sequence>
<keyword evidence="3 6" id="KW-0812">Transmembrane</keyword>
<feature type="domain" description="Membrane transport protein MMPL" evidence="7">
    <location>
        <begin position="201"/>
        <end position="407"/>
    </location>
</feature>
<feature type="transmembrane region" description="Helical" evidence="6">
    <location>
        <begin position="684"/>
        <end position="704"/>
    </location>
</feature>
<evidence type="ECO:0000259" key="7">
    <source>
        <dbReference type="Pfam" id="PF03176"/>
    </source>
</evidence>
<dbReference type="Proteomes" id="UP000662373">
    <property type="component" value="Unassembled WGS sequence"/>
</dbReference>
<dbReference type="GO" id="GO:0005886">
    <property type="term" value="C:plasma membrane"/>
    <property type="evidence" value="ECO:0007669"/>
    <property type="project" value="UniProtKB-SubCell"/>
</dbReference>
<comment type="caution">
    <text evidence="8">The sequence shown here is derived from an EMBL/GenBank/DDBJ whole genome shotgun (WGS) entry which is preliminary data.</text>
</comment>
<evidence type="ECO:0000256" key="4">
    <source>
        <dbReference type="ARBA" id="ARBA00022989"/>
    </source>
</evidence>
<evidence type="ECO:0000256" key="2">
    <source>
        <dbReference type="ARBA" id="ARBA00022475"/>
    </source>
</evidence>
<feature type="transmembrane region" description="Helical" evidence="6">
    <location>
        <begin position="295"/>
        <end position="315"/>
    </location>
</feature>
<keyword evidence="2" id="KW-1003">Cell membrane</keyword>
<feature type="transmembrane region" description="Helical" evidence="6">
    <location>
        <begin position="773"/>
        <end position="796"/>
    </location>
</feature>
<evidence type="ECO:0000256" key="6">
    <source>
        <dbReference type="SAM" id="Phobius"/>
    </source>
</evidence>
<feature type="transmembrane region" description="Helical" evidence="6">
    <location>
        <begin position="269"/>
        <end position="288"/>
    </location>
</feature>
<feature type="transmembrane region" description="Helical" evidence="6">
    <location>
        <begin position="748"/>
        <end position="767"/>
    </location>
</feature>
<proteinExistence type="predicted"/>
<dbReference type="RefSeq" id="WP_199597005.1">
    <property type="nucleotide sequence ID" value="NZ_JAEHJZ010000004.1"/>
</dbReference>
<evidence type="ECO:0000313" key="8">
    <source>
        <dbReference type="EMBL" id="MBJ7879560.1"/>
    </source>
</evidence>
<keyword evidence="5 6" id="KW-0472">Membrane</keyword>
<gene>
    <name evidence="8" type="ORF">JEM65_02660</name>
</gene>
<name>A0A934KP44_9FLAO</name>
<organism evidence="8 9">
    <name type="scientific">Gelidibacter salicanalis</name>
    <dbReference type="NCBI Taxonomy" id="291193"/>
    <lineage>
        <taxon>Bacteria</taxon>
        <taxon>Pseudomonadati</taxon>
        <taxon>Bacteroidota</taxon>
        <taxon>Flavobacteriia</taxon>
        <taxon>Flavobacteriales</taxon>
        <taxon>Flavobacteriaceae</taxon>
        <taxon>Gelidibacter</taxon>
    </lineage>
</organism>
<reference evidence="8 9" key="1">
    <citation type="submission" date="2020-09" db="EMBL/GenBank/DDBJ databases">
        <title>Draft genome of Gelidibacter salicanalis PAMC21136.</title>
        <authorList>
            <person name="Park H."/>
        </authorList>
    </citation>
    <scope>NUCLEOTIDE SEQUENCE [LARGE SCALE GENOMIC DNA]</scope>
    <source>
        <strain evidence="8 9">PAMC21136</strain>
    </source>
</reference>
<feature type="transmembrane region" description="Helical" evidence="6">
    <location>
        <begin position="321"/>
        <end position="342"/>
    </location>
</feature>
<dbReference type="Gene3D" id="1.20.1640.10">
    <property type="entry name" value="Multidrug efflux transporter AcrB transmembrane domain"/>
    <property type="match status" value="2"/>
</dbReference>
<feature type="domain" description="Membrane transport protein MMPL" evidence="7">
    <location>
        <begin position="659"/>
        <end position="796"/>
    </location>
</feature>
<feature type="transmembrane region" description="Helical" evidence="6">
    <location>
        <begin position="661"/>
        <end position="677"/>
    </location>
</feature>
<feature type="transmembrane region" description="Helical" evidence="6">
    <location>
        <begin position="436"/>
        <end position="455"/>
    </location>
</feature>
<protein>
    <submittedName>
        <fullName evidence="8">MMPL family transporter</fullName>
    </submittedName>
</protein>
<evidence type="ECO:0000256" key="1">
    <source>
        <dbReference type="ARBA" id="ARBA00004651"/>
    </source>
</evidence>
<dbReference type="Pfam" id="PF03176">
    <property type="entry name" value="MMPL"/>
    <property type="match status" value="2"/>
</dbReference>
<dbReference type="PANTHER" id="PTHR33406:SF13">
    <property type="entry name" value="MEMBRANE PROTEIN YDFJ"/>
    <property type="match status" value="1"/>
</dbReference>